<reference evidence="2 3" key="1">
    <citation type="submission" date="2024-03" db="EMBL/GenBank/DDBJ databases">
        <authorList>
            <person name="Jo J.-H."/>
        </authorList>
    </citation>
    <scope>NUCLEOTIDE SEQUENCE [LARGE SCALE GENOMIC DNA]</scope>
    <source>
        <strain evidence="2 3">AS3R-12</strain>
    </source>
</reference>
<keyword evidence="1" id="KW-0812">Transmembrane</keyword>
<keyword evidence="1" id="KW-0472">Membrane</keyword>
<accession>A0ABU8S7Y1</accession>
<evidence type="ECO:0000256" key="1">
    <source>
        <dbReference type="SAM" id="Phobius"/>
    </source>
</evidence>
<name>A0ABU8S7Y1_9SPHN</name>
<feature type="transmembrane region" description="Helical" evidence="1">
    <location>
        <begin position="49"/>
        <end position="69"/>
    </location>
</feature>
<organism evidence="2 3">
    <name type="scientific">Novosphingobium aquae</name>
    <dbReference type="NCBI Taxonomy" id="3133435"/>
    <lineage>
        <taxon>Bacteria</taxon>
        <taxon>Pseudomonadati</taxon>
        <taxon>Pseudomonadota</taxon>
        <taxon>Alphaproteobacteria</taxon>
        <taxon>Sphingomonadales</taxon>
        <taxon>Sphingomonadaceae</taxon>
        <taxon>Novosphingobium</taxon>
    </lineage>
</organism>
<dbReference type="Proteomes" id="UP001379235">
    <property type="component" value="Unassembled WGS sequence"/>
</dbReference>
<sequence>MSTIYDDRLPQQSSRLRLALWAFAGLLLLIPAVAMQFTPEVNWGKEDFLAAAVLLGGAGLGIELAVRLIRSRRVMMLAIAGVLAVLLLVWAELAVGIFS</sequence>
<dbReference type="RefSeq" id="WP_339965850.1">
    <property type="nucleotide sequence ID" value="NZ_JBBHJY010000002.1"/>
</dbReference>
<protein>
    <submittedName>
        <fullName evidence="2">Uncharacterized protein</fullName>
    </submittedName>
</protein>
<comment type="caution">
    <text evidence="2">The sequence shown here is derived from an EMBL/GenBank/DDBJ whole genome shotgun (WGS) entry which is preliminary data.</text>
</comment>
<evidence type="ECO:0000313" key="2">
    <source>
        <dbReference type="EMBL" id="MEJ6009666.1"/>
    </source>
</evidence>
<proteinExistence type="predicted"/>
<feature type="transmembrane region" description="Helical" evidence="1">
    <location>
        <begin position="76"/>
        <end position="98"/>
    </location>
</feature>
<keyword evidence="3" id="KW-1185">Reference proteome</keyword>
<gene>
    <name evidence="2" type="ORF">WG900_07020</name>
</gene>
<feature type="transmembrane region" description="Helical" evidence="1">
    <location>
        <begin position="18"/>
        <end position="37"/>
    </location>
</feature>
<dbReference type="EMBL" id="JBBHJY010000002">
    <property type="protein sequence ID" value="MEJ6009666.1"/>
    <property type="molecule type" value="Genomic_DNA"/>
</dbReference>
<evidence type="ECO:0000313" key="3">
    <source>
        <dbReference type="Proteomes" id="UP001379235"/>
    </source>
</evidence>
<keyword evidence="1" id="KW-1133">Transmembrane helix</keyword>